<dbReference type="Proteomes" id="UP000595792">
    <property type="component" value="Chromosome"/>
</dbReference>
<sequence>MSGGEAKLLGRWGEALAAAELRRKGWKVLAAGYRSRFGEIDLIAATDKYLSFIEVKLRTEERFALGREAVDRRKQARLRATAELYLAEHPEEARQPRFDVAEIYAPQGTATRRPRITWLENAF</sequence>
<dbReference type="OrthoDB" id="9802516at2"/>
<evidence type="ECO:0000313" key="7">
    <source>
        <dbReference type="EMBL" id="QQR06014.1"/>
    </source>
</evidence>
<evidence type="ECO:0000313" key="5">
    <source>
        <dbReference type="EMBL" id="MSB17972.1"/>
    </source>
</evidence>
<evidence type="ECO:0000313" key="10">
    <source>
        <dbReference type="Proteomes" id="UP000434475"/>
    </source>
</evidence>
<protein>
    <recommendedName>
        <fullName evidence="2">UPF0102 protein ERS852411_01037</fullName>
    </recommendedName>
</protein>
<evidence type="ECO:0000313" key="9">
    <source>
        <dbReference type="Proteomes" id="UP000429811"/>
    </source>
</evidence>
<dbReference type="EMBL" id="WKPR01000001">
    <property type="protein sequence ID" value="MSB17972.1"/>
    <property type="molecule type" value="Genomic_DNA"/>
</dbReference>
<dbReference type="EMBL" id="CYZT01000049">
    <property type="protein sequence ID" value="CUO13992.1"/>
    <property type="molecule type" value="Genomic_DNA"/>
</dbReference>
<dbReference type="NCBIfam" id="NF009150">
    <property type="entry name" value="PRK12497.1-3"/>
    <property type="match status" value="1"/>
</dbReference>
<evidence type="ECO:0000313" key="4">
    <source>
        <dbReference type="EMBL" id="MDB7906265.1"/>
    </source>
</evidence>
<dbReference type="EMBL" id="CP065315">
    <property type="protein sequence ID" value="QQR06014.1"/>
    <property type="molecule type" value="Genomic_DNA"/>
</dbReference>
<gene>
    <name evidence="3" type="ORF">ERS852411_01037</name>
    <name evidence="6" type="ORF">GKE90_00990</name>
    <name evidence="5" type="ORF">GKE97_00390</name>
    <name evidence="7" type="ORF">I5Q84_00460</name>
    <name evidence="4" type="ORF">PND83_09795</name>
</gene>
<evidence type="ECO:0000256" key="1">
    <source>
        <dbReference type="ARBA" id="ARBA00006738"/>
    </source>
</evidence>
<accession>A0A174JII3</accession>
<dbReference type="Proteomes" id="UP000434475">
    <property type="component" value="Unassembled WGS sequence"/>
</dbReference>
<dbReference type="Pfam" id="PF02021">
    <property type="entry name" value="UPF0102"/>
    <property type="match status" value="1"/>
</dbReference>
<dbReference type="Gene3D" id="3.40.1350.10">
    <property type="match status" value="1"/>
</dbReference>
<evidence type="ECO:0000313" key="11">
    <source>
        <dbReference type="Proteomes" id="UP000595792"/>
    </source>
</evidence>
<comment type="similarity">
    <text evidence="1 2">Belongs to the UPF0102 family.</text>
</comment>
<reference evidence="9 10" key="2">
    <citation type="journal article" date="2019" name="Nat. Med.">
        <title>A library of human gut bacterial isolates paired with longitudinal multiomics data enables mechanistic microbiome research.</title>
        <authorList>
            <person name="Poyet M."/>
            <person name="Groussin M."/>
            <person name="Gibbons S.M."/>
            <person name="Avila-Pacheco J."/>
            <person name="Jiang X."/>
            <person name="Kearney S.M."/>
            <person name="Perrotta A.R."/>
            <person name="Berdy B."/>
            <person name="Zhao S."/>
            <person name="Lieberman T.D."/>
            <person name="Swanson P.K."/>
            <person name="Smith M."/>
            <person name="Roesemann S."/>
            <person name="Alexander J.E."/>
            <person name="Rich S.A."/>
            <person name="Livny J."/>
            <person name="Vlamakis H."/>
            <person name="Clish C."/>
            <person name="Bullock K."/>
            <person name="Deik A."/>
            <person name="Scott J."/>
            <person name="Pierce K.A."/>
            <person name="Xavier R.J."/>
            <person name="Alm E.J."/>
        </authorList>
    </citation>
    <scope>NUCLEOTIDE SEQUENCE [LARGE SCALE GENOMIC DNA]</scope>
    <source>
        <strain evidence="5 10">BIOML-A2</strain>
        <strain evidence="6 9">BIOML-A5</strain>
    </source>
</reference>
<evidence type="ECO:0000313" key="8">
    <source>
        <dbReference type="Proteomes" id="UP000095746"/>
    </source>
</evidence>
<dbReference type="GeneID" id="63973497"/>
<evidence type="ECO:0000313" key="3">
    <source>
        <dbReference type="EMBL" id="CUO13992.1"/>
    </source>
</evidence>
<dbReference type="PANTHER" id="PTHR34039:SF1">
    <property type="entry name" value="UPF0102 PROTEIN YRAN"/>
    <property type="match status" value="1"/>
</dbReference>
<dbReference type="PANTHER" id="PTHR34039">
    <property type="entry name" value="UPF0102 PROTEIN YRAN"/>
    <property type="match status" value="1"/>
</dbReference>
<dbReference type="Proteomes" id="UP000429811">
    <property type="component" value="Unassembled WGS sequence"/>
</dbReference>
<dbReference type="EMBL" id="WKPO01000001">
    <property type="protein sequence ID" value="MSB47286.1"/>
    <property type="molecule type" value="Genomic_DNA"/>
</dbReference>
<reference evidence="7 11" key="3">
    <citation type="submission" date="2020-11" db="EMBL/GenBank/DDBJ databases">
        <title>Closed and high quality bacterial genomes of the OMM12 community.</title>
        <authorList>
            <person name="Marbouty M."/>
            <person name="Lamy-Besnier Q."/>
            <person name="Debarbieux L."/>
            <person name="Koszul R."/>
        </authorList>
    </citation>
    <scope>NUCLEOTIDE SEQUENCE [LARGE SCALE GENOMIC DNA]</scope>
    <source>
        <strain evidence="7 11">YL31</strain>
    </source>
</reference>
<proteinExistence type="inferred from homology"/>
<evidence type="ECO:0000313" key="6">
    <source>
        <dbReference type="EMBL" id="MSB47286.1"/>
    </source>
</evidence>
<dbReference type="InterPro" id="IPR011856">
    <property type="entry name" value="tRNA_endonuc-like_dom_sf"/>
</dbReference>
<dbReference type="Proteomes" id="UP000095746">
    <property type="component" value="Unassembled WGS sequence"/>
</dbReference>
<dbReference type="HAMAP" id="MF_00048">
    <property type="entry name" value="UPF0102"/>
    <property type="match status" value="1"/>
</dbReference>
<name>A0A174JII3_FLAPL</name>
<dbReference type="AlphaFoldDB" id="A0A174JII3"/>
<dbReference type="Proteomes" id="UP001211006">
    <property type="component" value="Unassembled WGS sequence"/>
</dbReference>
<reference evidence="4" key="4">
    <citation type="submission" date="2023-01" db="EMBL/GenBank/DDBJ databases">
        <title>Human gut microbiome strain richness.</title>
        <authorList>
            <person name="Chen-Liaw A."/>
        </authorList>
    </citation>
    <scope>NUCLEOTIDE SEQUENCE</scope>
    <source>
        <strain evidence="4">2225st1_A6_2225SCRN_200828</strain>
    </source>
</reference>
<dbReference type="RefSeq" id="WP_007488742.1">
    <property type="nucleotide sequence ID" value="NZ_AP031431.1"/>
</dbReference>
<dbReference type="GO" id="GO:0003676">
    <property type="term" value="F:nucleic acid binding"/>
    <property type="evidence" value="ECO:0007669"/>
    <property type="project" value="InterPro"/>
</dbReference>
<organism evidence="5 10">
    <name type="scientific">Flavonifractor plautii</name>
    <name type="common">Fusobacterium plautii</name>
    <dbReference type="NCBI Taxonomy" id="292800"/>
    <lineage>
        <taxon>Bacteria</taxon>
        <taxon>Bacillati</taxon>
        <taxon>Bacillota</taxon>
        <taxon>Clostridia</taxon>
        <taxon>Eubacteriales</taxon>
        <taxon>Oscillospiraceae</taxon>
        <taxon>Flavonifractor</taxon>
    </lineage>
</organism>
<dbReference type="EMBL" id="JAQLWO010000009">
    <property type="protein sequence ID" value="MDB7906265.1"/>
    <property type="molecule type" value="Genomic_DNA"/>
</dbReference>
<reference evidence="3 8" key="1">
    <citation type="submission" date="2015-09" db="EMBL/GenBank/DDBJ databases">
        <authorList>
            <consortium name="Pathogen Informatics"/>
        </authorList>
    </citation>
    <scope>NUCLEOTIDE SEQUENCE [LARGE SCALE GENOMIC DNA]</scope>
    <source>
        <strain evidence="3 8">2789STDY5608854</strain>
    </source>
</reference>
<evidence type="ECO:0000256" key="2">
    <source>
        <dbReference type="HAMAP-Rule" id="MF_00048"/>
    </source>
</evidence>
<dbReference type="InterPro" id="IPR003509">
    <property type="entry name" value="UPF0102_YraN-like"/>
</dbReference>
<dbReference type="NCBIfam" id="TIGR00252">
    <property type="entry name" value="YraN family protein"/>
    <property type="match status" value="1"/>
</dbReference>
<dbReference type="KEGG" id="fpla:A4U99_08990"/>
<dbReference type="InterPro" id="IPR011335">
    <property type="entry name" value="Restrct_endonuc-II-like"/>
</dbReference>
<dbReference type="SUPFAM" id="SSF52980">
    <property type="entry name" value="Restriction endonuclease-like"/>
    <property type="match status" value="1"/>
</dbReference>